<protein>
    <submittedName>
        <fullName evidence="1">Uncharacterized protein</fullName>
    </submittedName>
</protein>
<dbReference type="Proteomes" id="UP000549052">
    <property type="component" value="Unassembled WGS sequence"/>
</dbReference>
<dbReference type="EMBL" id="JACGXN010000016">
    <property type="protein sequence ID" value="MBA8881783.1"/>
    <property type="molecule type" value="Genomic_DNA"/>
</dbReference>
<organism evidence="1 2">
    <name type="scientific">Phyllobacterium myrsinacearum</name>
    <dbReference type="NCBI Taxonomy" id="28101"/>
    <lineage>
        <taxon>Bacteria</taxon>
        <taxon>Pseudomonadati</taxon>
        <taxon>Pseudomonadota</taxon>
        <taxon>Alphaproteobacteria</taxon>
        <taxon>Hyphomicrobiales</taxon>
        <taxon>Phyllobacteriaceae</taxon>
        <taxon>Phyllobacterium</taxon>
    </lineage>
</organism>
<sequence length="163" mass="18620">MASGDDMMKLDTGEQIKKSTFFAIFKGGEKKGRRKAAVSSVRPFTVTLRGQSFTIDAEEPSLIRGIINELDREYMELQEKHRKAAAELTAARSFLMNMRSLKPRVRVKAGSSTVGESAVVLPLKRSRRDLSHLTQEERAEEKRLYRKRYYRTITKPRRKGLAA</sequence>
<dbReference type="AlphaFoldDB" id="A0A839EMI1"/>
<keyword evidence="2" id="KW-1185">Reference proteome</keyword>
<gene>
    <name evidence="1" type="ORF">FHW16_005528</name>
</gene>
<accession>A0A839EMI1</accession>
<comment type="caution">
    <text evidence="1">The sequence shown here is derived from an EMBL/GenBank/DDBJ whole genome shotgun (WGS) entry which is preliminary data.</text>
</comment>
<proteinExistence type="predicted"/>
<evidence type="ECO:0000313" key="1">
    <source>
        <dbReference type="EMBL" id="MBA8881783.1"/>
    </source>
</evidence>
<name>A0A839EMI1_9HYPH</name>
<reference evidence="1 2" key="1">
    <citation type="submission" date="2020-07" db="EMBL/GenBank/DDBJ databases">
        <title>Genomic Encyclopedia of Type Strains, Phase IV (KMG-V): Genome sequencing to study the core and pangenomes of soil and plant-associated prokaryotes.</title>
        <authorList>
            <person name="Whitman W."/>
        </authorList>
    </citation>
    <scope>NUCLEOTIDE SEQUENCE [LARGE SCALE GENOMIC DNA]</scope>
    <source>
        <strain evidence="1 2">AN3</strain>
    </source>
</reference>
<evidence type="ECO:0000313" key="2">
    <source>
        <dbReference type="Proteomes" id="UP000549052"/>
    </source>
</evidence>
<dbReference type="RefSeq" id="WP_182552327.1">
    <property type="nucleotide sequence ID" value="NZ_JACGXN010000016.1"/>
</dbReference>